<dbReference type="EMBL" id="CM000640">
    <property type="protein sequence ID" value="EED94192.1"/>
    <property type="molecule type" value="Genomic_DNA"/>
</dbReference>
<sequence>MFGLLFVLVEQECITPANHCCQCTSSVDPPKRRWEIAGTSWVAGTSTRPQPLQEKEEVPLNLNMNMNISLSKPAADQCSPEKCVYLDYNGTTPIHPSVLEAMLPYLQQHFGNPSSSHHYGQEPKRAVKKARLSLMRLIQSHAPIVESLIYTGCGTESNNLAIRLALLSSLHKSDNGLLHVVTTNIEHPAISECLKAYSSGGWTPKITVAYIPVDKEGLVSAKEVIAAIQPNTALVTIMTANNEVGSIQPVFEIAKICREKHVLFHTDAAQAVGKIDLRGIADTTHGADLVTLVGHKFGAPKGIAALYIRPNCFDESERTNPENGGSILLMGGGQEGGRRGGTENVPYIVGMGRAAELLLQQRPNPMQEGSVSEGWQNNKAHMEQMREHLLSLLVNGLGKENVRTNGPLDATKRLPNTLSVGLKGVQSGALLANIGDMVACSAGSACHSTSSSTAPYSSVLKAMDVPPEDAIGTLRLSVGPGTTIEEVEFAANVIVKEAREQLGLS</sequence>
<dbReference type="InterPro" id="IPR015424">
    <property type="entry name" value="PyrdxlP-dep_Trfase"/>
</dbReference>
<dbReference type="Gene3D" id="3.90.1150.10">
    <property type="entry name" value="Aspartate Aminotransferase, domain 1"/>
    <property type="match status" value="1"/>
</dbReference>
<reference evidence="4 5" key="1">
    <citation type="journal article" date="2004" name="Science">
        <title>The genome of the diatom Thalassiosira pseudonana: ecology, evolution, and metabolism.</title>
        <authorList>
            <person name="Armbrust E.V."/>
            <person name="Berges J.A."/>
            <person name="Bowler C."/>
            <person name="Green B.R."/>
            <person name="Martinez D."/>
            <person name="Putnam N.H."/>
            <person name="Zhou S."/>
            <person name="Allen A.E."/>
            <person name="Apt K.E."/>
            <person name="Bechner M."/>
            <person name="Brzezinski M.A."/>
            <person name="Chaal B.K."/>
            <person name="Chiovitti A."/>
            <person name="Davis A.K."/>
            <person name="Demarest M.S."/>
            <person name="Detter J.C."/>
            <person name="Glavina T."/>
            <person name="Goodstein D."/>
            <person name="Hadi M.Z."/>
            <person name="Hellsten U."/>
            <person name="Hildebrand M."/>
            <person name="Jenkins B.D."/>
            <person name="Jurka J."/>
            <person name="Kapitonov V.V."/>
            <person name="Kroger N."/>
            <person name="Lau W.W."/>
            <person name="Lane T.W."/>
            <person name="Larimer F.W."/>
            <person name="Lippmeier J.C."/>
            <person name="Lucas S."/>
            <person name="Medina M."/>
            <person name="Montsant A."/>
            <person name="Obornik M."/>
            <person name="Parker M.S."/>
            <person name="Palenik B."/>
            <person name="Pazour G.J."/>
            <person name="Richardson P.M."/>
            <person name="Rynearson T.A."/>
            <person name="Saito M.A."/>
            <person name="Schwartz D.C."/>
            <person name="Thamatrakoln K."/>
            <person name="Valentin K."/>
            <person name="Vardi A."/>
            <person name="Wilkerson F.P."/>
            <person name="Rokhsar D.S."/>
        </authorList>
    </citation>
    <scope>NUCLEOTIDE SEQUENCE [LARGE SCALE GENOMIC DNA]</scope>
    <source>
        <strain evidence="4 5">CCMP1335</strain>
    </source>
</reference>
<dbReference type="OMA" id="IIYGQSE"/>
<dbReference type="Gene3D" id="3.40.640.10">
    <property type="entry name" value="Type I PLP-dependent aspartate aminotransferase-like (Major domain)"/>
    <property type="match status" value="1"/>
</dbReference>
<organism evidence="4 5">
    <name type="scientific">Thalassiosira pseudonana</name>
    <name type="common">Marine diatom</name>
    <name type="synonym">Cyclotella nana</name>
    <dbReference type="NCBI Taxonomy" id="35128"/>
    <lineage>
        <taxon>Eukaryota</taxon>
        <taxon>Sar</taxon>
        <taxon>Stramenopiles</taxon>
        <taxon>Ochrophyta</taxon>
        <taxon>Bacillariophyta</taxon>
        <taxon>Coscinodiscophyceae</taxon>
        <taxon>Thalassiosirophycidae</taxon>
        <taxon>Thalassiosirales</taxon>
        <taxon>Thalassiosiraceae</taxon>
        <taxon>Thalassiosira</taxon>
    </lineage>
</organism>
<evidence type="ECO:0000256" key="2">
    <source>
        <dbReference type="ARBA" id="ARBA00006490"/>
    </source>
</evidence>
<evidence type="ECO:0000313" key="4">
    <source>
        <dbReference type="EMBL" id="EED94192.1"/>
    </source>
</evidence>
<dbReference type="HOGENOM" id="CLU_003433_0_0_1"/>
<comment type="cofactor">
    <cofactor evidence="1">
        <name>pyridoxal 5'-phosphate</name>
        <dbReference type="ChEBI" id="CHEBI:597326"/>
    </cofactor>
</comment>
<name>B8BXE3_THAPS</name>
<dbReference type="InterPro" id="IPR000192">
    <property type="entry name" value="Aminotrans_V_dom"/>
</dbReference>
<protein>
    <recommendedName>
        <fullName evidence="3">Aminotransferase class V domain-containing protein</fullName>
    </recommendedName>
</protein>
<dbReference type="KEGG" id="tps:THAPSDRAFT_21685"/>
<dbReference type="SUPFAM" id="SSF53383">
    <property type="entry name" value="PLP-dependent transferases"/>
    <property type="match status" value="1"/>
</dbReference>
<keyword evidence="5" id="KW-1185">Reference proteome</keyword>
<evidence type="ECO:0000256" key="1">
    <source>
        <dbReference type="ARBA" id="ARBA00001933"/>
    </source>
</evidence>
<dbReference type="Gene3D" id="1.10.260.50">
    <property type="match status" value="1"/>
</dbReference>
<dbReference type="GeneID" id="7444069"/>
<dbReference type="PANTHER" id="PTHR11601:SF34">
    <property type="entry name" value="CYSTEINE DESULFURASE"/>
    <property type="match status" value="1"/>
</dbReference>
<dbReference type="Proteomes" id="UP000001449">
    <property type="component" value="Chromosome 3"/>
</dbReference>
<evidence type="ECO:0000313" key="5">
    <source>
        <dbReference type="Proteomes" id="UP000001449"/>
    </source>
</evidence>
<dbReference type="eggNOG" id="KOG1549">
    <property type="taxonomic scope" value="Eukaryota"/>
</dbReference>
<accession>B8BXE3</accession>
<dbReference type="AlphaFoldDB" id="B8BXE3"/>
<dbReference type="InterPro" id="IPR015421">
    <property type="entry name" value="PyrdxlP-dep_Trfase_major"/>
</dbReference>
<feature type="domain" description="Aminotransferase class V" evidence="3">
    <location>
        <begin position="84"/>
        <end position="488"/>
    </location>
</feature>
<dbReference type="InParanoid" id="B8BXE3"/>
<dbReference type="PANTHER" id="PTHR11601">
    <property type="entry name" value="CYSTEINE DESULFURYLASE FAMILY MEMBER"/>
    <property type="match status" value="1"/>
</dbReference>
<reference evidence="4 5" key="2">
    <citation type="journal article" date="2008" name="Nature">
        <title>The Phaeodactylum genome reveals the evolutionary history of diatom genomes.</title>
        <authorList>
            <person name="Bowler C."/>
            <person name="Allen A.E."/>
            <person name="Badger J.H."/>
            <person name="Grimwood J."/>
            <person name="Jabbari K."/>
            <person name="Kuo A."/>
            <person name="Maheswari U."/>
            <person name="Martens C."/>
            <person name="Maumus F."/>
            <person name="Otillar R.P."/>
            <person name="Rayko E."/>
            <person name="Salamov A."/>
            <person name="Vandepoele K."/>
            <person name="Beszteri B."/>
            <person name="Gruber A."/>
            <person name="Heijde M."/>
            <person name="Katinka M."/>
            <person name="Mock T."/>
            <person name="Valentin K."/>
            <person name="Verret F."/>
            <person name="Berges J.A."/>
            <person name="Brownlee C."/>
            <person name="Cadoret J.P."/>
            <person name="Chiovitti A."/>
            <person name="Choi C.J."/>
            <person name="Coesel S."/>
            <person name="De Martino A."/>
            <person name="Detter J.C."/>
            <person name="Durkin C."/>
            <person name="Falciatore A."/>
            <person name="Fournet J."/>
            <person name="Haruta M."/>
            <person name="Huysman M.J."/>
            <person name="Jenkins B.D."/>
            <person name="Jiroutova K."/>
            <person name="Jorgensen R.E."/>
            <person name="Joubert Y."/>
            <person name="Kaplan A."/>
            <person name="Kroger N."/>
            <person name="Kroth P.G."/>
            <person name="La Roche J."/>
            <person name="Lindquist E."/>
            <person name="Lommer M."/>
            <person name="Martin-Jezequel V."/>
            <person name="Lopez P.J."/>
            <person name="Lucas S."/>
            <person name="Mangogna M."/>
            <person name="McGinnis K."/>
            <person name="Medlin L.K."/>
            <person name="Montsant A."/>
            <person name="Oudot-Le Secq M.P."/>
            <person name="Napoli C."/>
            <person name="Obornik M."/>
            <person name="Parker M.S."/>
            <person name="Petit J.L."/>
            <person name="Porcel B.M."/>
            <person name="Poulsen N."/>
            <person name="Robison M."/>
            <person name="Rychlewski L."/>
            <person name="Rynearson T.A."/>
            <person name="Schmutz J."/>
            <person name="Shapiro H."/>
            <person name="Siaut M."/>
            <person name="Stanley M."/>
            <person name="Sussman M.R."/>
            <person name="Taylor A.R."/>
            <person name="Vardi A."/>
            <person name="von Dassow P."/>
            <person name="Vyverman W."/>
            <person name="Willis A."/>
            <person name="Wyrwicz L.S."/>
            <person name="Rokhsar D.S."/>
            <person name="Weissenbach J."/>
            <person name="Armbrust E.V."/>
            <person name="Green B.R."/>
            <person name="Van de Peer Y."/>
            <person name="Grigoriev I.V."/>
        </authorList>
    </citation>
    <scope>NUCLEOTIDE SEQUENCE [LARGE SCALE GENOMIC DNA]</scope>
    <source>
        <strain evidence="4 5">CCMP1335</strain>
    </source>
</reference>
<dbReference type="Pfam" id="PF00266">
    <property type="entry name" value="Aminotran_5"/>
    <property type="match status" value="1"/>
</dbReference>
<dbReference type="STRING" id="35128.B8BXE3"/>
<comment type="similarity">
    <text evidence="2">Belongs to the class-V pyridoxal-phosphate-dependent aminotransferase family. NifS/IscS subfamily.</text>
</comment>
<gene>
    <name evidence="4" type="ORF">THAPSDRAFT_21685</name>
</gene>
<dbReference type="InterPro" id="IPR015422">
    <property type="entry name" value="PyrdxlP-dep_Trfase_small"/>
</dbReference>
<dbReference type="RefSeq" id="XP_002288756.1">
    <property type="nucleotide sequence ID" value="XM_002288720.1"/>
</dbReference>
<evidence type="ECO:0000259" key="3">
    <source>
        <dbReference type="Pfam" id="PF00266"/>
    </source>
</evidence>
<proteinExistence type="inferred from homology"/>
<dbReference type="PaxDb" id="35128-Thaps21685"/>